<evidence type="ECO:0000256" key="2">
    <source>
        <dbReference type="ARBA" id="ARBA00022723"/>
    </source>
</evidence>
<sequence length="289" mass="31931">MPPKDGSRTGEQAAEGFEALFRQATEGAAIDLTPSHLEAGSAPIPNMSKDARAEPPELAPATDKDPKPHYHDHRDRLRDKFTRRGADAFDDYELLELILFQALPRIDTKPIAKALLAKFETLAEVVAAPVEKLTTVKGIGPSAAQHLKILQQVSIRIGKSSVINRPVLSSWNALLDYCRAAMQFEGREQFRVLFLDRKNRLLADEVMGHGTVDRAPVYPREIVRRALVHEATAIILVHNHPSGDPTPSRQDIALTESIIETAKAINVVVHDHLIVGREDVASFKMLGLM</sequence>
<protein>
    <submittedName>
        <fullName evidence="9">DNA repair protein RadC</fullName>
    </submittedName>
</protein>
<dbReference type="InterPro" id="IPR010994">
    <property type="entry name" value="RuvA_2-like"/>
</dbReference>
<dbReference type="NCBIfam" id="TIGR00608">
    <property type="entry name" value="radc"/>
    <property type="match status" value="1"/>
</dbReference>
<feature type="compositionally biased region" description="Basic and acidic residues" evidence="7">
    <location>
        <begin position="62"/>
        <end position="77"/>
    </location>
</feature>
<keyword evidence="2" id="KW-0479">Metal-binding</keyword>
<name>A0A8J3G222_9PROT</name>
<proteinExistence type="inferred from homology"/>
<keyword evidence="3" id="KW-0378">Hydrolase</keyword>
<feature type="region of interest" description="Disordered" evidence="7">
    <location>
        <begin position="1"/>
        <end position="20"/>
    </location>
</feature>
<dbReference type="AlphaFoldDB" id="A0A8J3G222"/>
<evidence type="ECO:0000256" key="3">
    <source>
        <dbReference type="ARBA" id="ARBA00022801"/>
    </source>
</evidence>
<evidence type="ECO:0000313" key="9">
    <source>
        <dbReference type="EMBL" id="GHA91564.1"/>
    </source>
</evidence>
<comment type="caution">
    <text evidence="9">The sequence shown here is derived from an EMBL/GenBank/DDBJ whole genome shotgun (WGS) entry which is preliminary data.</text>
</comment>
<evidence type="ECO:0000256" key="4">
    <source>
        <dbReference type="ARBA" id="ARBA00022833"/>
    </source>
</evidence>
<keyword evidence="4" id="KW-0862">Zinc</keyword>
<dbReference type="InterPro" id="IPR001405">
    <property type="entry name" value="UPF0758"/>
</dbReference>
<dbReference type="PROSITE" id="PS01302">
    <property type="entry name" value="UPF0758"/>
    <property type="match status" value="1"/>
</dbReference>
<dbReference type="Gene3D" id="3.40.140.10">
    <property type="entry name" value="Cytidine Deaminase, domain 2"/>
    <property type="match status" value="1"/>
</dbReference>
<dbReference type="GO" id="GO:0008237">
    <property type="term" value="F:metallopeptidase activity"/>
    <property type="evidence" value="ECO:0007669"/>
    <property type="project" value="UniProtKB-KW"/>
</dbReference>
<evidence type="ECO:0000313" key="10">
    <source>
        <dbReference type="Proteomes" id="UP000634004"/>
    </source>
</evidence>
<dbReference type="InterPro" id="IPR046778">
    <property type="entry name" value="UPF0758_N"/>
</dbReference>
<dbReference type="Pfam" id="PF04002">
    <property type="entry name" value="RadC"/>
    <property type="match status" value="1"/>
</dbReference>
<organism evidence="9 10">
    <name type="scientific">Algimonas arctica</name>
    <dbReference type="NCBI Taxonomy" id="1479486"/>
    <lineage>
        <taxon>Bacteria</taxon>
        <taxon>Pseudomonadati</taxon>
        <taxon>Pseudomonadota</taxon>
        <taxon>Alphaproteobacteria</taxon>
        <taxon>Maricaulales</taxon>
        <taxon>Robiginitomaculaceae</taxon>
        <taxon>Algimonas</taxon>
    </lineage>
</organism>
<keyword evidence="10" id="KW-1185">Reference proteome</keyword>
<dbReference type="GO" id="GO:0006508">
    <property type="term" value="P:proteolysis"/>
    <property type="evidence" value="ECO:0007669"/>
    <property type="project" value="UniProtKB-KW"/>
</dbReference>
<dbReference type="CDD" id="cd08071">
    <property type="entry name" value="MPN_DUF2466"/>
    <property type="match status" value="1"/>
</dbReference>
<evidence type="ECO:0000256" key="1">
    <source>
        <dbReference type="ARBA" id="ARBA00022670"/>
    </source>
</evidence>
<keyword evidence="5" id="KW-0482">Metalloprotease</keyword>
<dbReference type="GO" id="GO:0046872">
    <property type="term" value="F:metal ion binding"/>
    <property type="evidence" value="ECO:0007669"/>
    <property type="project" value="UniProtKB-KW"/>
</dbReference>
<feature type="region of interest" description="Disordered" evidence="7">
    <location>
        <begin position="30"/>
        <end position="77"/>
    </location>
</feature>
<dbReference type="Pfam" id="PF20582">
    <property type="entry name" value="UPF0758_N"/>
    <property type="match status" value="1"/>
</dbReference>
<reference evidence="9" key="1">
    <citation type="journal article" date="2014" name="Int. J. Syst. Evol. Microbiol.">
        <title>Complete genome sequence of Corynebacterium casei LMG S-19264T (=DSM 44701T), isolated from a smear-ripened cheese.</title>
        <authorList>
            <consortium name="US DOE Joint Genome Institute (JGI-PGF)"/>
            <person name="Walter F."/>
            <person name="Albersmeier A."/>
            <person name="Kalinowski J."/>
            <person name="Ruckert C."/>
        </authorList>
    </citation>
    <scope>NUCLEOTIDE SEQUENCE</scope>
    <source>
        <strain evidence="9">KCTC 32513</strain>
    </source>
</reference>
<evidence type="ECO:0000256" key="7">
    <source>
        <dbReference type="SAM" id="MobiDB-lite"/>
    </source>
</evidence>
<dbReference type="InterPro" id="IPR020891">
    <property type="entry name" value="UPF0758_CS"/>
</dbReference>
<comment type="similarity">
    <text evidence="6">Belongs to the UPF0758 family.</text>
</comment>
<dbReference type="InterPro" id="IPR025657">
    <property type="entry name" value="RadC_JAB"/>
</dbReference>
<dbReference type="SUPFAM" id="SSF47781">
    <property type="entry name" value="RuvA domain 2-like"/>
    <property type="match status" value="1"/>
</dbReference>
<evidence type="ECO:0000256" key="5">
    <source>
        <dbReference type="ARBA" id="ARBA00023049"/>
    </source>
</evidence>
<dbReference type="InterPro" id="IPR037518">
    <property type="entry name" value="MPN"/>
</dbReference>
<dbReference type="Gene3D" id="1.10.150.20">
    <property type="entry name" value="5' to 3' exonuclease, C-terminal subdomain"/>
    <property type="match status" value="1"/>
</dbReference>
<dbReference type="NCBIfam" id="NF000642">
    <property type="entry name" value="PRK00024.1"/>
    <property type="match status" value="1"/>
</dbReference>
<dbReference type="PANTHER" id="PTHR30471">
    <property type="entry name" value="DNA REPAIR PROTEIN RADC"/>
    <property type="match status" value="1"/>
</dbReference>
<dbReference type="EMBL" id="BMZH01000004">
    <property type="protein sequence ID" value="GHA91564.1"/>
    <property type="molecule type" value="Genomic_DNA"/>
</dbReference>
<evidence type="ECO:0000256" key="6">
    <source>
        <dbReference type="RuleBase" id="RU003797"/>
    </source>
</evidence>
<dbReference type="PROSITE" id="PS50249">
    <property type="entry name" value="MPN"/>
    <property type="match status" value="1"/>
</dbReference>
<keyword evidence="1" id="KW-0645">Protease</keyword>
<gene>
    <name evidence="9" type="ORF">GCM10009069_13430</name>
</gene>
<dbReference type="PANTHER" id="PTHR30471:SF3">
    <property type="entry name" value="UPF0758 PROTEIN YEES-RELATED"/>
    <property type="match status" value="1"/>
</dbReference>
<evidence type="ECO:0000259" key="8">
    <source>
        <dbReference type="PROSITE" id="PS50249"/>
    </source>
</evidence>
<dbReference type="Proteomes" id="UP000634004">
    <property type="component" value="Unassembled WGS sequence"/>
</dbReference>
<feature type="domain" description="MPN" evidence="8">
    <location>
        <begin position="167"/>
        <end position="289"/>
    </location>
</feature>
<reference evidence="9" key="2">
    <citation type="submission" date="2020-09" db="EMBL/GenBank/DDBJ databases">
        <authorList>
            <person name="Sun Q."/>
            <person name="Kim S."/>
        </authorList>
    </citation>
    <scope>NUCLEOTIDE SEQUENCE</scope>
    <source>
        <strain evidence="9">KCTC 32513</strain>
    </source>
</reference>
<accession>A0A8J3G222</accession>